<dbReference type="GO" id="GO:0030163">
    <property type="term" value="P:protein catabolic process"/>
    <property type="evidence" value="ECO:0007669"/>
    <property type="project" value="InterPro"/>
</dbReference>
<evidence type="ECO:0000259" key="3">
    <source>
        <dbReference type="Pfam" id="PF05362"/>
    </source>
</evidence>
<dbReference type="GO" id="GO:0005524">
    <property type="term" value="F:ATP binding"/>
    <property type="evidence" value="ECO:0007669"/>
    <property type="project" value="InterPro"/>
</dbReference>
<reference evidence="4 5" key="1">
    <citation type="journal article" date="2012" name="J. Bacteriol.">
        <title>Complete genome sequence of strain 1860, a crenarchaeon of the genus pyrobaculum able to grow with various electron acceptors.</title>
        <authorList>
            <person name="Mardanov A.V."/>
            <person name="Gumerov V.M."/>
            <person name="Slobodkina G.B."/>
            <person name="Beletsky A.V."/>
            <person name="Bonch-Osmolovskaya E.A."/>
            <person name="Ravin N.V."/>
            <person name="Skryabin K.G."/>
        </authorList>
    </citation>
    <scope>NUCLEOTIDE SEQUENCE [LARGE SCALE GENOMIC DNA]</scope>
    <source>
        <strain evidence="4 5">1860</strain>
    </source>
</reference>
<dbReference type="eggNOG" id="arCOG01937">
    <property type="taxonomic scope" value="Archaea"/>
</dbReference>
<dbReference type="SUPFAM" id="SSF54211">
    <property type="entry name" value="Ribosomal protein S5 domain 2-like"/>
    <property type="match status" value="1"/>
</dbReference>
<organism evidence="4 5">
    <name type="scientific">Pyrobaculum ferrireducens</name>
    <dbReference type="NCBI Taxonomy" id="1104324"/>
    <lineage>
        <taxon>Archaea</taxon>
        <taxon>Thermoproteota</taxon>
        <taxon>Thermoprotei</taxon>
        <taxon>Thermoproteales</taxon>
        <taxon>Thermoproteaceae</taxon>
        <taxon>Pyrobaculum</taxon>
    </lineage>
</organism>
<comment type="subcellular location">
    <subcellularLocation>
        <location evidence="1">Membrane</location>
        <topology evidence="1">Multi-pass membrane protein</topology>
    </subcellularLocation>
</comment>
<protein>
    <submittedName>
        <fullName evidence="4">Peptidase S16</fullName>
    </submittedName>
</protein>
<keyword evidence="2" id="KW-0812">Transmembrane</keyword>
<dbReference type="GO" id="GO:0004176">
    <property type="term" value="F:ATP-dependent peptidase activity"/>
    <property type="evidence" value="ECO:0007669"/>
    <property type="project" value="InterPro"/>
</dbReference>
<dbReference type="AlphaFoldDB" id="G7VHT9"/>
<dbReference type="Gene3D" id="3.30.230.10">
    <property type="match status" value="1"/>
</dbReference>
<dbReference type="PRINTS" id="PR00830">
    <property type="entry name" value="ENDOLAPTASE"/>
</dbReference>
<keyword evidence="2" id="KW-1133">Transmembrane helix</keyword>
<accession>G7VHT9</accession>
<keyword evidence="2" id="KW-0472">Membrane</keyword>
<dbReference type="PANTHER" id="PTHR10046">
    <property type="entry name" value="ATP DEPENDENT LON PROTEASE FAMILY MEMBER"/>
    <property type="match status" value="1"/>
</dbReference>
<feature type="transmembrane region" description="Helical" evidence="2">
    <location>
        <begin position="546"/>
        <end position="564"/>
    </location>
</feature>
<dbReference type="STRING" id="1104324.P186_0660"/>
<evidence type="ECO:0000313" key="5">
    <source>
        <dbReference type="Proteomes" id="UP000005867"/>
    </source>
</evidence>
<sequence>MSNFFIVEAGVCGMKKWFIAVLAVALVVAAAGWETYTVKVSSVEINALAVGPGGGAVLPIRVTLLTPGDGRAYVAGVPEAGQGFGPSAQIALYVASRLSGVPYTNYTALLRVLASDAQVGGPSASGYITVAMYALMNGLQLRNDTAMTGIILPDGLIGPVGGVSQKVSAAAESGIKTALVPIGEAPSGVRGIKVVEIGTVEEAIYYLTGRRIPTPPATAVDDSVFKAISRDLFNAIYSYYNQTVGRGYVDAAVIQSLKNKGYYYAAASLIYQGVVNYYKDQAASSGRTYRNLYNQALQMAKEAEAELSRIPLTVNNIDLVVASYTRLYEVYFQANSSRPDAGVMYARAVTLKSWVDEAKAMAYGPAINETGLAEVARMYLDYAKAMYAYLETTYGVTLGDYATAVQLAEDLYRRDLYLASMANSIEIIAETASALMSAAPDKYLNVARERALTNMARAAACGYTNTLPLSYLQFGDYYSGEGGNPQNALTYYIMASIYSTAMGDVSCMAAKGNVTLPRVNFSPPPQTPVKTTATTASPAVHGEEKGLWFVLILALLAAVALIYASRR</sequence>
<dbReference type="EMBL" id="CP003098">
    <property type="protein sequence ID" value="AET32111.1"/>
    <property type="molecule type" value="Genomic_DNA"/>
</dbReference>
<evidence type="ECO:0000256" key="1">
    <source>
        <dbReference type="ARBA" id="ARBA00004141"/>
    </source>
</evidence>
<dbReference type="HOGENOM" id="CLU_488884_0_0_2"/>
<dbReference type="InterPro" id="IPR027065">
    <property type="entry name" value="Lon_Prtase"/>
</dbReference>
<keyword evidence="5" id="KW-1185">Reference proteome</keyword>
<evidence type="ECO:0000256" key="2">
    <source>
        <dbReference type="SAM" id="Phobius"/>
    </source>
</evidence>
<gene>
    <name evidence="4" type="ORF">P186_0660</name>
</gene>
<dbReference type="GO" id="GO:0004252">
    <property type="term" value="F:serine-type endopeptidase activity"/>
    <property type="evidence" value="ECO:0007669"/>
    <property type="project" value="InterPro"/>
</dbReference>
<name>G7VHT9_9CREN</name>
<dbReference type="MEROPS" id="S16.A12"/>
<dbReference type="KEGG" id="pyr:P186_0660"/>
<dbReference type="Pfam" id="PF05362">
    <property type="entry name" value="Lon_C"/>
    <property type="match status" value="1"/>
</dbReference>
<feature type="domain" description="Lon proteolytic" evidence="3">
    <location>
        <begin position="45"/>
        <end position="182"/>
    </location>
</feature>
<dbReference type="BioCyc" id="PSP1104324:GJSN-649-MONOMER"/>
<dbReference type="InterPro" id="IPR014721">
    <property type="entry name" value="Ribsml_uS5_D2-typ_fold_subgr"/>
</dbReference>
<evidence type="ECO:0000313" key="4">
    <source>
        <dbReference type="EMBL" id="AET32111.1"/>
    </source>
</evidence>
<dbReference type="GO" id="GO:0016020">
    <property type="term" value="C:membrane"/>
    <property type="evidence" value="ECO:0007669"/>
    <property type="project" value="UniProtKB-SubCell"/>
</dbReference>
<dbReference type="Proteomes" id="UP000005867">
    <property type="component" value="Chromosome"/>
</dbReference>
<proteinExistence type="predicted"/>
<dbReference type="InterPro" id="IPR020568">
    <property type="entry name" value="Ribosomal_Su5_D2-typ_SF"/>
</dbReference>
<dbReference type="GO" id="GO:0006508">
    <property type="term" value="P:proteolysis"/>
    <property type="evidence" value="ECO:0007669"/>
    <property type="project" value="InterPro"/>
</dbReference>
<dbReference type="InterPro" id="IPR008269">
    <property type="entry name" value="Lon_proteolytic"/>
</dbReference>